<comment type="subcellular location">
    <subcellularLocation>
        <location evidence="1">Membrane</location>
        <topology evidence="1">Multi-pass membrane protein</topology>
    </subcellularLocation>
</comment>
<organism evidence="7 8">
    <name type="scientific">Terrilactibacillus laevilacticus</name>
    <dbReference type="NCBI Taxonomy" id="1380157"/>
    <lineage>
        <taxon>Bacteria</taxon>
        <taxon>Bacillati</taxon>
        <taxon>Bacillota</taxon>
        <taxon>Bacilli</taxon>
        <taxon>Bacillales</taxon>
        <taxon>Bacillaceae</taxon>
        <taxon>Terrilactibacillus</taxon>
    </lineage>
</organism>
<feature type="transmembrane region" description="Helical" evidence="6">
    <location>
        <begin position="322"/>
        <end position="340"/>
    </location>
</feature>
<feature type="transmembrane region" description="Helical" evidence="6">
    <location>
        <begin position="198"/>
        <end position="218"/>
    </location>
</feature>
<keyword evidence="3" id="KW-0133">Cell shape</keyword>
<evidence type="ECO:0000256" key="3">
    <source>
        <dbReference type="ARBA" id="ARBA00022960"/>
    </source>
</evidence>
<feature type="transmembrane region" description="Helical" evidence="6">
    <location>
        <begin position="284"/>
        <end position="310"/>
    </location>
</feature>
<dbReference type="RefSeq" id="WP_141189096.1">
    <property type="nucleotide sequence ID" value="NZ_JBHUMR010000008.1"/>
</dbReference>
<evidence type="ECO:0000256" key="5">
    <source>
        <dbReference type="ARBA" id="ARBA00023136"/>
    </source>
</evidence>
<name>A0ABW5PQI8_9BACI</name>
<protein>
    <submittedName>
        <fullName evidence="7">FtsW/RodA/SpoVE family cell cycle protein</fullName>
    </submittedName>
</protein>
<dbReference type="InterPro" id="IPR001182">
    <property type="entry name" value="FtsW/RodA"/>
</dbReference>
<dbReference type="PANTHER" id="PTHR30474">
    <property type="entry name" value="CELL CYCLE PROTEIN"/>
    <property type="match status" value="1"/>
</dbReference>
<keyword evidence="8" id="KW-1185">Reference proteome</keyword>
<reference evidence="8" key="1">
    <citation type="journal article" date="2019" name="Int. J. Syst. Evol. Microbiol.">
        <title>The Global Catalogue of Microorganisms (GCM) 10K type strain sequencing project: providing services to taxonomists for standard genome sequencing and annotation.</title>
        <authorList>
            <consortium name="The Broad Institute Genomics Platform"/>
            <consortium name="The Broad Institute Genome Sequencing Center for Infectious Disease"/>
            <person name="Wu L."/>
            <person name="Ma J."/>
        </authorList>
    </citation>
    <scope>NUCLEOTIDE SEQUENCE [LARGE SCALE GENOMIC DNA]</scope>
    <source>
        <strain evidence="8">TISTR 2241</strain>
    </source>
</reference>
<dbReference type="PANTHER" id="PTHR30474:SF1">
    <property type="entry name" value="PEPTIDOGLYCAN GLYCOSYLTRANSFERASE MRDB"/>
    <property type="match status" value="1"/>
</dbReference>
<evidence type="ECO:0000313" key="8">
    <source>
        <dbReference type="Proteomes" id="UP001597458"/>
    </source>
</evidence>
<evidence type="ECO:0000256" key="6">
    <source>
        <dbReference type="SAM" id="Phobius"/>
    </source>
</evidence>
<gene>
    <name evidence="7" type="ORF">ACFSTF_07130</name>
</gene>
<feature type="transmembrane region" description="Helical" evidence="6">
    <location>
        <begin position="71"/>
        <end position="90"/>
    </location>
</feature>
<evidence type="ECO:0000313" key="7">
    <source>
        <dbReference type="EMBL" id="MFD2617083.1"/>
    </source>
</evidence>
<feature type="transmembrane region" description="Helical" evidence="6">
    <location>
        <begin position="166"/>
        <end position="191"/>
    </location>
</feature>
<comment type="caution">
    <text evidence="7">The sequence shown here is derived from an EMBL/GenBank/DDBJ whole genome shotgun (WGS) entry which is preliminary data.</text>
</comment>
<keyword evidence="2 6" id="KW-0812">Transmembrane</keyword>
<evidence type="ECO:0000256" key="1">
    <source>
        <dbReference type="ARBA" id="ARBA00004141"/>
    </source>
</evidence>
<sequence>MNKNQSIFSKLDYTIIFIIFLFFCISLVALYYAPDGGKNFIIPQIRWYFFGLIVFVIFLLIDYDYLKQIHWILYGFCMLLLLGLSLKQFLNIPVPFVADPEDTMGALSWYAIPGIGSLQPSEFMKIFMTVSMSTIISKHNENDAIKTVHDDLILLGKLALVSGPPFFLVLAQPDLGTALVMFSIIFCIVLVSGVRWQIILAMVSTIVAGVILFFVSWFKFPSLIDLVLESHQKARFYGWLDPVKYSNEQGFQLIQSLHTIGPGEMLNFGLDKSAVNMSEGHTDFIFAVIAGSFGFIGASIVIGLYFILIYRMVHAAMTSHDPFGSYIITGFIGMFMFQVFENIGMTIQVMPITGITLPFLSYGGSSIITSMMAIGIILSIQSRKRTYMFD</sequence>
<evidence type="ECO:0000256" key="2">
    <source>
        <dbReference type="ARBA" id="ARBA00022692"/>
    </source>
</evidence>
<feature type="transmembrane region" description="Helical" evidence="6">
    <location>
        <begin position="12"/>
        <end position="33"/>
    </location>
</feature>
<feature type="transmembrane region" description="Helical" evidence="6">
    <location>
        <begin position="360"/>
        <end position="380"/>
    </location>
</feature>
<keyword evidence="4 6" id="KW-1133">Transmembrane helix</keyword>
<feature type="transmembrane region" description="Helical" evidence="6">
    <location>
        <begin position="45"/>
        <end position="64"/>
    </location>
</feature>
<dbReference type="EMBL" id="JBHUMR010000008">
    <property type="protein sequence ID" value="MFD2617083.1"/>
    <property type="molecule type" value="Genomic_DNA"/>
</dbReference>
<accession>A0ABW5PQI8</accession>
<dbReference type="Pfam" id="PF01098">
    <property type="entry name" value="FTSW_RODA_SPOVE"/>
    <property type="match status" value="1"/>
</dbReference>
<dbReference type="Proteomes" id="UP001597458">
    <property type="component" value="Unassembled WGS sequence"/>
</dbReference>
<proteinExistence type="predicted"/>
<keyword evidence="5 6" id="KW-0472">Membrane</keyword>
<evidence type="ECO:0000256" key="4">
    <source>
        <dbReference type="ARBA" id="ARBA00022989"/>
    </source>
</evidence>